<name>C8VYD8_DESAS</name>
<dbReference type="HOGENOM" id="CLU_1064102_0_0_9"/>
<dbReference type="InterPro" id="IPR016908">
    <property type="entry name" value="UCP029037"/>
</dbReference>
<accession>C8VYD8</accession>
<dbReference type="AlphaFoldDB" id="C8VYD8"/>
<dbReference type="Proteomes" id="UP000002217">
    <property type="component" value="Chromosome"/>
</dbReference>
<reference evidence="1 2" key="1">
    <citation type="journal article" date="2009" name="Stand. Genomic Sci.">
        <title>Complete genome sequence of Desulfotomaculum acetoxidans type strain (5575).</title>
        <authorList>
            <person name="Spring S."/>
            <person name="Lapidus A."/>
            <person name="Schroder M."/>
            <person name="Gleim D."/>
            <person name="Sims D."/>
            <person name="Meincke L."/>
            <person name="Glavina Del Rio T."/>
            <person name="Tice H."/>
            <person name="Copeland A."/>
            <person name="Cheng J.F."/>
            <person name="Lucas S."/>
            <person name="Chen F."/>
            <person name="Nolan M."/>
            <person name="Bruce D."/>
            <person name="Goodwin L."/>
            <person name="Pitluck S."/>
            <person name="Ivanova N."/>
            <person name="Mavromatis K."/>
            <person name="Mikhailova N."/>
            <person name="Pati A."/>
            <person name="Chen A."/>
            <person name="Palaniappan K."/>
            <person name="Land M."/>
            <person name="Hauser L."/>
            <person name="Chang Y.J."/>
            <person name="Jeffries C.D."/>
            <person name="Chain P."/>
            <person name="Saunders E."/>
            <person name="Brettin T."/>
            <person name="Detter J.C."/>
            <person name="Goker M."/>
            <person name="Bristow J."/>
            <person name="Eisen J.A."/>
            <person name="Markowitz V."/>
            <person name="Hugenholtz P."/>
            <person name="Kyrpides N.C."/>
            <person name="Klenk H.P."/>
            <person name="Han C."/>
        </authorList>
    </citation>
    <scope>NUCLEOTIDE SEQUENCE [LARGE SCALE GENOMIC DNA]</scope>
    <source>
        <strain evidence="2">ATCC 49208 / DSM 771 / VKM B-1644</strain>
    </source>
</reference>
<dbReference type="OrthoDB" id="5589102at2"/>
<keyword evidence="2" id="KW-1185">Reference proteome</keyword>
<organism evidence="1 2">
    <name type="scientific">Desulfofarcimen acetoxidans (strain ATCC 49208 / DSM 771 / KCTC 5769 / VKM B-1644 / 5575)</name>
    <name type="common">Desulfotomaculum acetoxidans</name>
    <dbReference type="NCBI Taxonomy" id="485916"/>
    <lineage>
        <taxon>Bacteria</taxon>
        <taxon>Bacillati</taxon>
        <taxon>Bacillota</taxon>
        <taxon>Clostridia</taxon>
        <taxon>Eubacteriales</taxon>
        <taxon>Peptococcaceae</taxon>
        <taxon>Desulfofarcimen</taxon>
    </lineage>
</organism>
<evidence type="ECO:0000313" key="1">
    <source>
        <dbReference type="EMBL" id="ACV62819.1"/>
    </source>
</evidence>
<dbReference type="STRING" id="485916.Dtox_1984"/>
<dbReference type="KEGG" id="dae:Dtox_1984"/>
<dbReference type="Pfam" id="PF10071">
    <property type="entry name" value="DUF2310"/>
    <property type="match status" value="1"/>
</dbReference>
<evidence type="ECO:0000313" key="2">
    <source>
        <dbReference type="Proteomes" id="UP000002217"/>
    </source>
</evidence>
<dbReference type="EMBL" id="CP001720">
    <property type="protein sequence ID" value="ACV62819.1"/>
    <property type="molecule type" value="Genomic_DNA"/>
</dbReference>
<dbReference type="eggNOG" id="COG5595">
    <property type="taxonomic scope" value="Bacteria"/>
</dbReference>
<proteinExistence type="predicted"/>
<dbReference type="RefSeq" id="WP_015757524.1">
    <property type="nucleotide sequence ID" value="NC_013216.1"/>
</dbReference>
<gene>
    <name evidence="1" type="ordered locus">Dtox_1984</name>
</gene>
<protein>
    <submittedName>
        <fullName evidence="1">Zn-ribbon-containing protein</fullName>
    </submittedName>
</protein>
<sequence length="251" mass="28686">MYTAELIFKLEQGKDTKNAEEAIDVLLGALRMNGQILGREFPVGRKDENYRAYLLLPTTDSLDKKCANNYVRDAIHKLDEVGLNYSSVLTGKEPYAASACRCGASKSFILYTHYISLESPLRCGCCFGIIPLYRLHPTSNGEYVDILTWQSDYQACDTLQMNSATGERFALHQISRFDSSLSQRGIEICNNITSLTGIPTYYYLYRAIRRGKKSEQKRKCPSCTDDWFLKEPLHQLFDFRCDRCRLLSNFA</sequence>